<sequence>MAGTEQKQLLALIRDFASEKPQGERRLFGSKKRDQDPHSELEIVDAEVDQAKRFKENAEQKLKGYEIELSMLDASVQTMQSRNSLLQNQISAAGSELEKLKNQRGALRDDFIRQMLEVNSRLRNFHQMVSSETAAEKTGTEVDQGNLDAMLTQVNSEIAKEAQAYQAEENVQKQIQLEYGDLEGKISLVEMIMKESEALQDLRRYPWFYLQIFHLSFRI</sequence>
<gene>
    <name evidence="3" type="ORF">LTRI10_LOCUS5475</name>
</gene>
<dbReference type="EMBL" id="OZ034813">
    <property type="protein sequence ID" value="CAL1357877.1"/>
    <property type="molecule type" value="Genomic_DNA"/>
</dbReference>
<protein>
    <submittedName>
        <fullName evidence="3">Uncharacterized protein</fullName>
    </submittedName>
</protein>
<dbReference type="Proteomes" id="UP001497516">
    <property type="component" value="Chromosome 1"/>
</dbReference>
<dbReference type="InterPro" id="IPR053327">
    <property type="entry name" value="KIP"/>
</dbReference>
<dbReference type="PANTHER" id="PTHR36001">
    <property type="entry name" value="CTAGE FAMILY PROTEIN-RELATED"/>
    <property type="match status" value="1"/>
</dbReference>
<evidence type="ECO:0000313" key="3">
    <source>
        <dbReference type="EMBL" id="CAL1357877.1"/>
    </source>
</evidence>
<keyword evidence="1" id="KW-0175">Coiled coil</keyword>
<proteinExistence type="predicted"/>
<name>A0AAV2CN32_9ROSI</name>
<accession>A0AAV2CN32</accession>
<reference evidence="3 4" key="1">
    <citation type="submission" date="2024-04" db="EMBL/GenBank/DDBJ databases">
        <authorList>
            <person name="Fracassetti M."/>
        </authorList>
    </citation>
    <scope>NUCLEOTIDE SEQUENCE [LARGE SCALE GENOMIC DNA]</scope>
</reference>
<evidence type="ECO:0000256" key="2">
    <source>
        <dbReference type="SAM" id="MobiDB-lite"/>
    </source>
</evidence>
<evidence type="ECO:0000313" key="4">
    <source>
        <dbReference type="Proteomes" id="UP001497516"/>
    </source>
</evidence>
<organism evidence="3 4">
    <name type="scientific">Linum trigynum</name>
    <dbReference type="NCBI Taxonomy" id="586398"/>
    <lineage>
        <taxon>Eukaryota</taxon>
        <taxon>Viridiplantae</taxon>
        <taxon>Streptophyta</taxon>
        <taxon>Embryophyta</taxon>
        <taxon>Tracheophyta</taxon>
        <taxon>Spermatophyta</taxon>
        <taxon>Magnoliopsida</taxon>
        <taxon>eudicotyledons</taxon>
        <taxon>Gunneridae</taxon>
        <taxon>Pentapetalae</taxon>
        <taxon>rosids</taxon>
        <taxon>fabids</taxon>
        <taxon>Malpighiales</taxon>
        <taxon>Linaceae</taxon>
        <taxon>Linum</taxon>
    </lineage>
</organism>
<evidence type="ECO:0000256" key="1">
    <source>
        <dbReference type="SAM" id="Coils"/>
    </source>
</evidence>
<dbReference type="PANTHER" id="PTHR36001:SF2">
    <property type="entry name" value="CTAGE FAMILY PROTEIN-RELATED"/>
    <property type="match status" value="1"/>
</dbReference>
<feature type="coiled-coil region" evidence="1">
    <location>
        <begin position="41"/>
        <end position="110"/>
    </location>
</feature>
<dbReference type="AlphaFoldDB" id="A0AAV2CN32"/>
<keyword evidence="4" id="KW-1185">Reference proteome</keyword>
<feature type="region of interest" description="Disordered" evidence="2">
    <location>
        <begin position="21"/>
        <end position="41"/>
    </location>
</feature>